<accession>A0A674F4V7</accession>
<dbReference type="SUPFAM" id="SSF51735">
    <property type="entry name" value="NAD(P)-binding Rossmann-fold domains"/>
    <property type="match status" value="1"/>
</dbReference>
<evidence type="ECO:0000256" key="2">
    <source>
        <dbReference type="ARBA" id="ARBA00022741"/>
    </source>
</evidence>
<dbReference type="KEGG" id="stru:115172316"/>
<feature type="region of interest" description="Disordered" evidence="4">
    <location>
        <begin position="591"/>
        <end position="633"/>
    </location>
</feature>
<dbReference type="SUPFAM" id="SSF52540">
    <property type="entry name" value="P-loop containing nucleoside triphosphate hydrolases"/>
    <property type="match status" value="1"/>
</dbReference>
<dbReference type="InterPro" id="IPR036291">
    <property type="entry name" value="NAD(P)-bd_dom_sf"/>
</dbReference>
<dbReference type="PANTHER" id="PTHR23359">
    <property type="entry name" value="NUCLEOTIDE KINASE"/>
    <property type="match status" value="1"/>
</dbReference>
<dbReference type="RefSeq" id="XP_029585526.1">
    <property type="nucleotide sequence ID" value="XM_029729666.1"/>
</dbReference>
<keyword evidence="2" id="KW-0547">Nucleotide-binding</keyword>
<reference evidence="5" key="2">
    <citation type="submission" date="2025-09" db="UniProtKB">
        <authorList>
            <consortium name="Ensembl"/>
        </authorList>
    </citation>
    <scope>IDENTIFICATION</scope>
</reference>
<dbReference type="InterPro" id="IPR000850">
    <property type="entry name" value="Adenylat/UMP-CMP_kin"/>
</dbReference>
<dbReference type="InParanoid" id="A0A674F4V7"/>
<dbReference type="OMA" id="GHVEDDF"/>
<name>A0A674F4V7_SALTR</name>
<dbReference type="GeneTree" id="ENSGT00390000015102"/>
<dbReference type="InterPro" id="IPR007858">
    <property type="entry name" value="Dpy-30_motif"/>
</dbReference>
<dbReference type="FunCoup" id="A0A674F4V7">
    <property type="interactions" value="248"/>
</dbReference>
<organism evidence="5 6">
    <name type="scientific">Salmo trutta</name>
    <name type="common">Brown trout</name>
    <dbReference type="NCBI Taxonomy" id="8032"/>
    <lineage>
        <taxon>Eukaryota</taxon>
        <taxon>Metazoa</taxon>
        <taxon>Chordata</taxon>
        <taxon>Craniata</taxon>
        <taxon>Vertebrata</taxon>
        <taxon>Euteleostomi</taxon>
        <taxon>Actinopterygii</taxon>
        <taxon>Neopterygii</taxon>
        <taxon>Teleostei</taxon>
        <taxon>Protacanthopterygii</taxon>
        <taxon>Salmoniformes</taxon>
        <taxon>Salmonidae</taxon>
        <taxon>Salmoninae</taxon>
        <taxon>Salmo</taxon>
    </lineage>
</organism>
<evidence type="ECO:0000256" key="4">
    <source>
        <dbReference type="SAM" id="MobiDB-lite"/>
    </source>
</evidence>
<keyword evidence="6" id="KW-1185">Reference proteome</keyword>
<dbReference type="GO" id="GO:0005524">
    <property type="term" value="F:ATP binding"/>
    <property type="evidence" value="ECO:0007669"/>
    <property type="project" value="InterPro"/>
</dbReference>
<evidence type="ECO:0000256" key="1">
    <source>
        <dbReference type="ARBA" id="ARBA00022679"/>
    </source>
</evidence>
<keyword evidence="3" id="KW-0418">Kinase</keyword>
<dbReference type="GeneID" id="115172316"/>
<evidence type="ECO:0000313" key="6">
    <source>
        <dbReference type="Proteomes" id="UP000472277"/>
    </source>
</evidence>
<dbReference type="Proteomes" id="UP000472277">
    <property type="component" value="Chromosome 33"/>
</dbReference>
<gene>
    <name evidence="5" type="primary">AK7</name>
    <name evidence="5" type="synonym">ak7b</name>
</gene>
<dbReference type="GO" id="GO:0006139">
    <property type="term" value="P:nucleobase-containing compound metabolic process"/>
    <property type="evidence" value="ECO:0007669"/>
    <property type="project" value="InterPro"/>
</dbReference>
<dbReference type="Gene3D" id="3.40.50.300">
    <property type="entry name" value="P-loop containing nucleotide triphosphate hydrolases"/>
    <property type="match status" value="1"/>
</dbReference>
<dbReference type="InterPro" id="IPR027417">
    <property type="entry name" value="P-loop_NTPase"/>
</dbReference>
<dbReference type="Gene3D" id="1.20.890.10">
    <property type="entry name" value="cAMP-dependent protein kinase regulatory subunit, dimerization-anchoring domain"/>
    <property type="match status" value="1"/>
</dbReference>
<evidence type="ECO:0000313" key="5">
    <source>
        <dbReference type="Ensembl" id="ENSSTUP00000115303.1"/>
    </source>
</evidence>
<keyword evidence="1" id="KW-0808">Transferase</keyword>
<dbReference type="Pfam" id="PF05186">
    <property type="entry name" value="Dpy-30"/>
    <property type="match status" value="1"/>
</dbReference>
<dbReference type="Pfam" id="PF00406">
    <property type="entry name" value="ADK"/>
    <property type="match status" value="1"/>
</dbReference>
<dbReference type="CDD" id="cd01428">
    <property type="entry name" value="ADK"/>
    <property type="match status" value="1"/>
</dbReference>
<dbReference type="Gene3D" id="3.40.50.720">
    <property type="entry name" value="NAD(P)-binding Rossmann-like Domain"/>
    <property type="match status" value="1"/>
</dbReference>
<evidence type="ECO:0000256" key="3">
    <source>
        <dbReference type="ARBA" id="ARBA00022777"/>
    </source>
</evidence>
<dbReference type="CDD" id="cd22967">
    <property type="entry name" value="DD_AK7"/>
    <property type="match status" value="1"/>
</dbReference>
<proteinExistence type="predicted"/>
<reference evidence="5" key="1">
    <citation type="submission" date="2025-08" db="UniProtKB">
        <authorList>
            <consortium name="Ensembl"/>
        </authorList>
    </citation>
    <scope>IDENTIFICATION</scope>
</reference>
<feature type="compositionally biased region" description="Basic and acidic residues" evidence="4">
    <location>
        <begin position="606"/>
        <end position="633"/>
    </location>
</feature>
<sequence length="708" mass="81840">MAEEEVEKIIRHTKRIFINNLDSYASKCIAKFLSACVVGASLVETDEPEVEEGEERLSKDEHPKVKEGTFQIVGTVANKNERRPTYVLDEYFQLKREELLERLMECDIIIYNITEDADQMDEASWVISALHAEMARFSQPKMFILISTVMTWALSKPVDADDPEIPFTEEDYRRRRAHPNFKEHINVEKLVVKMGKTKSSLLSTCVVASGVQYGMGEQVFHFFFKTSWLGDLPKVPIFGEGTNVIPTIHINDLAGVIQNVIDHKPKPHYLVAVDDSKTTIDDIVKTIAYVVGPGKTKRVPKEDAFLTRDLRQMDIDALFVNLRIEAVYLKENFNIHWVCESGLIDNIDRVVEEYKQTRGLLPIRVCIMGPPAVGKSTVAERICKHYKLHHIRLKETITETLAHLESIIRMEDGETEAEDSATSSELLETLKENMDQNGGRLDDQYVIRIMRDKLKSKQCRNQGFVLDSFPKTYEQAKDLFYADDDEPEDMRSKIPPFNKKIIPEFVFSLDTSDAFLKNRVLNLPESLVEGTSYSQEQFLRRLARFRESNVEDETVLNYFEELDIHPEHIEITSSDDQQYLVVTERIIKSVGKPKNYGPTSQELEEEERRSADRRLRTEAQKRADTERRETEEAQQRAARWEEWSKCLEEVKKQEHDLLEVQSVPLRNYLMKNVMPTLTQGLIECCKTRPQDPVDFLAEYLFKSNPQVE</sequence>
<dbReference type="InterPro" id="IPR047499">
    <property type="entry name" value="DD_AK7"/>
</dbReference>
<dbReference type="OrthoDB" id="10262413at2759"/>
<dbReference type="Ensembl" id="ENSSTUT00000123379.1">
    <property type="protein sequence ID" value="ENSSTUP00000115303.1"/>
    <property type="gene ID" value="ENSSTUG00000050800.1"/>
</dbReference>
<dbReference type="CTD" id="504040"/>
<dbReference type="GO" id="GO:0019205">
    <property type="term" value="F:nucleobase-containing compound kinase activity"/>
    <property type="evidence" value="ECO:0007669"/>
    <property type="project" value="InterPro"/>
</dbReference>
<protein>
    <submittedName>
        <fullName evidence="5">Adenylate kinase 7b</fullName>
    </submittedName>
</protein>
<dbReference type="AlphaFoldDB" id="A0A674F4V7"/>